<feature type="compositionally biased region" description="Basic and acidic residues" evidence="8">
    <location>
        <begin position="429"/>
        <end position="443"/>
    </location>
</feature>
<feature type="domain" description="USP" evidence="9">
    <location>
        <begin position="40"/>
        <end position="323"/>
    </location>
</feature>
<dbReference type="RefSeq" id="XP_005650963.1">
    <property type="nucleotide sequence ID" value="XM_005650906.1"/>
</dbReference>
<evidence type="ECO:0000256" key="8">
    <source>
        <dbReference type="SAM" id="MobiDB-lite"/>
    </source>
</evidence>
<proteinExistence type="inferred from homology"/>
<evidence type="ECO:0000259" key="9">
    <source>
        <dbReference type="PROSITE" id="PS50235"/>
    </source>
</evidence>
<dbReference type="PROSITE" id="PS50235">
    <property type="entry name" value="USP_3"/>
    <property type="match status" value="1"/>
</dbReference>
<dbReference type="InterPro" id="IPR018200">
    <property type="entry name" value="USP_CS"/>
</dbReference>
<feature type="region of interest" description="Disordered" evidence="8">
    <location>
        <begin position="738"/>
        <end position="840"/>
    </location>
</feature>
<dbReference type="PANTHER" id="PTHR24006">
    <property type="entry name" value="UBIQUITIN CARBOXYL-TERMINAL HYDROLASE"/>
    <property type="match status" value="1"/>
</dbReference>
<dbReference type="AlphaFoldDB" id="I0Z700"/>
<dbReference type="GO" id="GO:0005829">
    <property type="term" value="C:cytosol"/>
    <property type="evidence" value="ECO:0007669"/>
    <property type="project" value="TreeGrafter"/>
</dbReference>
<name>I0Z700_COCSC</name>
<evidence type="ECO:0000256" key="6">
    <source>
        <dbReference type="ARBA" id="ARBA00022807"/>
    </source>
</evidence>
<dbReference type="FunFam" id="3.90.70.10:FF:000119">
    <property type="entry name" value="Ubiquitin specific peptidase 36"/>
    <property type="match status" value="1"/>
</dbReference>
<evidence type="ECO:0000313" key="10">
    <source>
        <dbReference type="EMBL" id="EIE26419.1"/>
    </source>
</evidence>
<feature type="region of interest" description="Disordered" evidence="8">
    <location>
        <begin position="462"/>
        <end position="489"/>
    </location>
</feature>
<dbReference type="Pfam" id="PF00443">
    <property type="entry name" value="UCH"/>
    <property type="match status" value="1"/>
</dbReference>
<dbReference type="PROSITE" id="PS00973">
    <property type="entry name" value="USP_2"/>
    <property type="match status" value="1"/>
</dbReference>
<keyword evidence="5 7" id="KW-0378">Hydrolase</keyword>
<feature type="compositionally biased region" description="Low complexity" evidence="8">
    <location>
        <begin position="630"/>
        <end position="641"/>
    </location>
</feature>
<feature type="region of interest" description="Disordered" evidence="8">
    <location>
        <begin position="425"/>
        <end position="445"/>
    </location>
</feature>
<comment type="catalytic activity">
    <reaction evidence="1 7">
        <text>Thiol-dependent hydrolysis of ester, thioester, amide, peptide and isopeptide bonds formed by the C-terminal Gly of ubiquitin (a 76-residue protein attached to proteins as an intracellular targeting signal).</text>
        <dbReference type="EC" id="3.4.19.12"/>
    </reaction>
</comment>
<keyword evidence="11" id="KW-1185">Reference proteome</keyword>
<dbReference type="InterPro" id="IPR028889">
    <property type="entry name" value="USP"/>
</dbReference>
<reference evidence="10 11" key="1">
    <citation type="journal article" date="2012" name="Genome Biol.">
        <title>The genome of the polar eukaryotic microalga coccomyxa subellipsoidea reveals traits of cold adaptation.</title>
        <authorList>
            <person name="Blanc G."/>
            <person name="Agarkova I."/>
            <person name="Grimwood J."/>
            <person name="Kuo A."/>
            <person name="Brueggeman A."/>
            <person name="Dunigan D."/>
            <person name="Gurnon J."/>
            <person name="Ladunga I."/>
            <person name="Lindquist E."/>
            <person name="Lucas S."/>
            <person name="Pangilinan J."/>
            <person name="Proschold T."/>
            <person name="Salamov A."/>
            <person name="Schmutz J."/>
            <person name="Weeks D."/>
            <person name="Yamada T."/>
            <person name="Claverie J.M."/>
            <person name="Grigoriev I."/>
            <person name="Van Etten J."/>
            <person name="Lomsadze A."/>
            <person name="Borodovsky M."/>
        </authorList>
    </citation>
    <scope>NUCLEOTIDE SEQUENCE [LARGE SCALE GENOMIC DNA]</scope>
    <source>
        <strain evidence="10 11">C-169</strain>
    </source>
</reference>
<dbReference type="GO" id="GO:0005634">
    <property type="term" value="C:nucleus"/>
    <property type="evidence" value="ECO:0007669"/>
    <property type="project" value="TreeGrafter"/>
</dbReference>
<dbReference type="GO" id="GO:0016579">
    <property type="term" value="P:protein deubiquitination"/>
    <property type="evidence" value="ECO:0007669"/>
    <property type="project" value="InterPro"/>
</dbReference>
<protein>
    <recommendedName>
        <fullName evidence="7">Ubiquitin carboxyl-terminal hydrolase</fullName>
        <ecNumber evidence="7">3.4.19.12</ecNumber>
    </recommendedName>
</protein>
<comment type="caution">
    <text evidence="10">The sequence shown here is derived from an EMBL/GenBank/DDBJ whole genome shotgun (WGS) entry which is preliminary data.</text>
</comment>
<dbReference type="PROSITE" id="PS00972">
    <property type="entry name" value="USP_1"/>
    <property type="match status" value="1"/>
</dbReference>
<accession>I0Z700</accession>
<comment type="function">
    <text evidence="7">Recognizes and hydrolyzes the peptide bond at the C-terminal Gly of ubiquitin. Involved in the processing of poly-ubiquitin precursors as well as that of ubiquitinated proteins.</text>
</comment>
<feature type="compositionally biased region" description="Basic and acidic residues" evidence="8">
    <location>
        <begin position="751"/>
        <end position="762"/>
    </location>
</feature>
<dbReference type="Gene3D" id="3.90.70.10">
    <property type="entry name" value="Cysteine proteinases"/>
    <property type="match status" value="1"/>
</dbReference>
<dbReference type="GO" id="GO:0004843">
    <property type="term" value="F:cysteine-type deubiquitinase activity"/>
    <property type="evidence" value="ECO:0007669"/>
    <property type="project" value="UniProtKB-UniRule"/>
</dbReference>
<feature type="region of interest" description="Disordered" evidence="8">
    <location>
        <begin position="328"/>
        <end position="381"/>
    </location>
</feature>
<evidence type="ECO:0000313" key="11">
    <source>
        <dbReference type="Proteomes" id="UP000007264"/>
    </source>
</evidence>
<dbReference type="InterPro" id="IPR050164">
    <property type="entry name" value="Peptidase_C19"/>
</dbReference>
<evidence type="ECO:0000256" key="3">
    <source>
        <dbReference type="ARBA" id="ARBA00022670"/>
    </source>
</evidence>
<keyword evidence="3 7" id="KW-0645">Protease</keyword>
<dbReference type="GeneID" id="17044429"/>
<feature type="compositionally biased region" description="Gly residues" evidence="8">
    <location>
        <begin position="793"/>
        <end position="820"/>
    </location>
</feature>
<dbReference type="EMBL" id="AGSI01000002">
    <property type="protein sequence ID" value="EIE26419.1"/>
    <property type="molecule type" value="Genomic_DNA"/>
</dbReference>
<dbReference type="OrthoDB" id="420187at2759"/>
<evidence type="ECO:0000256" key="4">
    <source>
        <dbReference type="ARBA" id="ARBA00022786"/>
    </source>
</evidence>
<evidence type="ECO:0000256" key="5">
    <source>
        <dbReference type="ARBA" id="ARBA00022801"/>
    </source>
</evidence>
<dbReference type="SUPFAM" id="SSF54001">
    <property type="entry name" value="Cysteine proteinases"/>
    <property type="match status" value="1"/>
</dbReference>
<dbReference type="PANTHER" id="PTHR24006:SF758">
    <property type="entry name" value="UBIQUITIN CARBOXYL-TERMINAL HYDROLASE 36"/>
    <property type="match status" value="1"/>
</dbReference>
<feature type="compositionally biased region" description="Basic and acidic residues" evidence="8">
    <location>
        <begin position="620"/>
        <end position="629"/>
    </location>
</feature>
<feature type="compositionally biased region" description="Polar residues" evidence="8">
    <location>
        <begin position="779"/>
        <end position="789"/>
    </location>
</feature>
<dbReference type="STRING" id="574566.I0Z700"/>
<evidence type="ECO:0000256" key="1">
    <source>
        <dbReference type="ARBA" id="ARBA00000707"/>
    </source>
</evidence>
<dbReference type="Proteomes" id="UP000007264">
    <property type="component" value="Unassembled WGS sequence"/>
</dbReference>
<dbReference type="InterPro" id="IPR038765">
    <property type="entry name" value="Papain-like_cys_pep_sf"/>
</dbReference>
<comment type="similarity">
    <text evidence="2 7">Belongs to the peptidase C19 family.</text>
</comment>
<sequence length="840" mass="90561">MTASIEPRKPDTGRRKTEIKELFRQEDVKLNWSSVRRTGAGLENLGNTCFLNSVLQCLTHTPPLAEVLLSNRPLGSAAEWDFLRLTQLHVMRALHNRSRVISPRPHANGLRRICRSFRRGRQEDAHEYLVALLDAMHEAALAGYNPKPSREVKCCECGYESNTMESFMDICLDIGRAGSLAHALERYTKPEMLDRENKYKCPKQGRLVRARKTITIERVPNVLVFQLKRFEYSMYGSKIGKKVDFYTHLDMAPYMSNRRAGPQMYELFGVLVHAGHSVHSGHYFCFVRAPNGLWHRMDDVQVSQVSERVVLGQKAYILFYIRSATNNGRSASAPPPPRPEPAPAPAADAAMRACNSVPQPRRPAGPALAAEDGPAERPAVKRKLSSAFPALDAAAEERAAAASHAATPQGKPRGVLGKMEKAAMSAPADVRRGAEEDTGKASHAEASVSPFASFKAEEVKPSLPGLVDGAKPSTSAKLKPRPSIILPLKPGLAASPATRRVRRLQEAVSLQFRRKHSNGLSSLDGLSCHSGAARASKLRPAAAERAHLPNGGPSSRPPGSSPAGSASGTDSDGAAPHLRSSKRRRMTRQQQEAEGGKSNGALPAPDLSAVPCAARPSAGQRDKQEKGSEQQRSARSQQEPSMAETSDTDSAGGTPPPGRNNDLFGLGTKQQTTPVSQPEEAPVAAVGNGPGKGSAAGRSVHTSSDPAEVRAFLQGSAGASGLNVSSWDTVDEEVVKRAEAFSRKSGPKRARRDEWDAEYDRGKQKKVRNRAPDEWEGGNQFQQFSNSRHQQSGRGGGGRGGRGKPQGSWGRGGGRGGGRGRSSQRGGGRDRGRGRGRGRH</sequence>
<evidence type="ECO:0000256" key="2">
    <source>
        <dbReference type="ARBA" id="ARBA00009085"/>
    </source>
</evidence>
<evidence type="ECO:0000256" key="7">
    <source>
        <dbReference type="RuleBase" id="RU366025"/>
    </source>
</evidence>
<dbReference type="KEGG" id="csl:COCSUDRAFT_39522"/>
<keyword evidence="4 7" id="KW-0833">Ubl conjugation pathway</keyword>
<dbReference type="MEROPS" id="C19.A12"/>
<dbReference type="eggNOG" id="KOG1865">
    <property type="taxonomic scope" value="Eukaryota"/>
</dbReference>
<organism evidence="10 11">
    <name type="scientific">Coccomyxa subellipsoidea (strain C-169)</name>
    <name type="common">Green microalga</name>
    <dbReference type="NCBI Taxonomy" id="574566"/>
    <lineage>
        <taxon>Eukaryota</taxon>
        <taxon>Viridiplantae</taxon>
        <taxon>Chlorophyta</taxon>
        <taxon>core chlorophytes</taxon>
        <taxon>Trebouxiophyceae</taxon>
        <taxon>Trebouxiophyceae incertae sedis</taxon>
        <taxon>Coccomyxaceae</taxon>
        <taxon>Coccomyxa</taxon>
        <taxon>Coccomyxa subellipsoidea</taxon>
    </lineage>
</organism>
<keyword evidence="6 7" id="KW-0788">Thiol protease</keyword>
<dbReference type="EC" id="3.4.19.12" evidence="7"/>
<dbReference type="InterPro" id="IPR001394">
    <property type="entry name" value="Peptidase_C19_UCH"/>
</dbReference>
<dbReference type="GO" id="GO:0006508">
    <property type="term" value="P:proteolysis"/>
    <property type="evidence" value="ECO:0007669"/>
    <property type="project" value="UniProtKB-KW"/>
</dbReference>
<gene>
    <name evidence="10" type="ORF">COCSUDRAFT_39522</name>
</gene>
<feature type="compositionally biased region" description="Low complexity" evidence="8">
    <location>
        <begin position="561"/>
        <end position="576"/>
    </location>
</feature>
<feature type="compositionally biased region" description="Pro residues" evidence="8">
    <location>
        <begin position="333"/>
        <end position="344"/>
    </location>
</feature>
<feature type="region of interest" description="Disordered" evidence="8">
    <location>
        <begin position="535"/>
        <end position="708"/>
    </location>
</feature>